<dbReference type="RefSeq" id="WP_030552196.1">
    <property type="nucleotide sequence ID" value="NZ_BMUB01000005.1"/>
</dbReference>
<dbReference type="Pfam" id="PF01979">
    <property type="entry name" value="Amidohydro_1"/>
    <property type="match status" value="1"/>
</dbReference>
<feature type="domain" description="Amidohydrolase-related" evidence="4">
    <location>
        <begin position="67"/>
        <end position="428"/>
    </location>
</feature>
<name>A0A1E7NDF0_KITAU</name>
<dbReference type="InterPro" id="IPR011059">
    <property type="entry name" value="Metal-dep_hydrolase_composite"/>
</dbReference>
<dbReference type="Gene3D" id="3.20.20.140">
    <property type="entry name" value="Metal-dependent hydrolases"/>
    <property type="match status" value="1"/>
</dbReference>
<dbReference type="Proteomes" id="UP000037395">
    <property type="component" value="Unassembled WGS sequence"/>
</dbReference>
<proteinExistence type="predicted"/>
<dbReference type="GO" id="GO:0046872">
    <property type="term" value="F:metal ion binding"/>
    <property type="evidence" value="ECO:0007669"/>
    <property type="project" value="UniProtKB-KW"/>
</dbReference>
<keyword evidence="2" id="KW-0378">Hydrolase</keyword>
<keyword evidence="7" id="KW-1185">Reference proteome</keyword>
<dbReference type="AlphaFoldDB" id="A0A1E7NDF0"/>
<dbReference type="Gene3D" id="2.30.40.10">
    <property type="entry name" value="Urease, subunit C, domain 1"/>
    <property type="match status" value="1"/>
</dbReference>
<dbReference type="OrthoDB" id="3189065at2"/>
<comment type="caution">
    <text evidence="6">The sequence shown here is derived from an EMBL/GenBank/DDBJ whole genome shotgun (WGS) entry which is preliminary data.</text>
</comment>
<sequence length="461" mass="49208">MAVQPPPADQRIVIENVAIATVDAADTEYARGHVVILGNRIESVGDGPAPNWLDNVVRRINGEGHLITPGLVNTHHHFYQWITRGLAQDNILFDWLVALYPTWARIDEKLVHAASQGSAAALLKSGCTTASDHHYVFPKDGGDVLGASIEAVQELGLRFTALRGSMDRSKKDGGLPPDHAVEELDDILAASEAAVDHYHDSSFGSMLHVAIAPCSPFSVSTDLLRQSAELARRKGVRLHTHGSETAEEEQFCKELFGMGPTDYFESVDWLGEDVWMAHCVHMNDSDIAKFAETGTGVAHCPSSNARLAAGIARVPDMLEAGVPVGLGVDGTASNESGELGTELRNALLINRLHGYPTALTGRQALRLGTMGGARVLGRQNEIGSIEAGKLADLALWKIDGVMHSSIADPVAALTFGALPPLAVLFVNGNAVVEKGELTTVNEDRIARACARAAKELASRPV</sequence>
<organism evidence="6 7">
    <name type="scientific">Kitasatospora aureofaciens</name>
    <name type="common">Streptomyces aureofaciens</name>
    <dbReference type="NCBI Taxonomy" id="1894"/>
    <lineage>
        <taxon>Bacteria</taxon>
        <taxon>Bacillati</taxon>
        <taxon>Actinomycetota</taxon>
        <taxon>Actinomycetes</taxon>
        <taxon>Kitasatosporales</taxon>
        <taxon>Streptomycetaceae</taxon>
        <taxon>Kitasatospora</taxon>
    </lineage>
</organism>
<dbReference type="CDD" id="cd01298">
    <property type="entry name" value="ATZ_TRZ_like"/>
    <property type="match status" value="1"/>
</dbReference>
<dbReference type="SUPFAM" id="SSF51556">
    <property type="entry name" value="Metallo-dependent hydrolases"/>
    <property type="match status" value="1"/>
</dbReference>
<evidence type="ECO:0000313" key="7">
    <source>
        <dbReference type="Proteomes" id="UP000037395"/>
    </source>
</evidence>
<gene>
    <name evidence="5" type="ORF">GCM10010502_28000</name>
    <name evidence="6" type="ORF">HS99_0020715</name>
</gene>
<evidence type="ECO:0000313" key="5">
    <source>
        <dbReference type="EMBL" id="GGU74596.1"/>
    </source>
</evidence>
<evidence type="ECO:0000313" key="6">
    <source>
        <dbReference type="EMBL" id="OEV38674.1"/>
    </source>
</evidence>
<reference evidence="6 7" key="2">
    <citation type="submission" date="2014-07" db="EMBL/GenBank/DDBJ databases">
        <authorList>
            <person name="Zhang J.E."/>
            <person name="Yang H."/>
            <person name="Guo J."/>
            <person name="Deng Z."/>
            <person name="Luo H."/>
            <person name="Luo M."/>
            <person name="Zhao B."/>
        </authorList>
    </citation>
    <scope>NUCLEOTIDE SEQUENCE [LARGE SCALE GENOMIC DNA]</scope>
    <source>
        <strain evidence="6">ATCC 10762</strain>
        <strain evidence="7">ATCC 10762 / DSM 40127 / CCM 3239 / JCM 4008 / LMG 5968 / NBRC 12843 / NCIMB 8234 / A-377</strain>
    </source>
</reference>
<dbReference type="InterPro" id="IPR006680">
    <property type="entry name" value="Amidohydro-rel"/>
</dbReference>
<dbReference type="SUPFAM" id="SSF51338">
    <property type="entry name" value="Composite domain of metallo-dependent hydrolases"/>
    <property type="match status" value="2"/>
</dbReference>
<accession>A0A1E7NDF0</accession>
<dbReference type="EMBL" id="BMUB01000005">
    <property type="protein sequence ID" value="GGU74596.1"/>
    <property type="molecule type" value="Genomic_DNA"/>
</dbReference>
<dbReference type="FunFam" id="3.20.20.140:FF:000014">
    <property type="entry name" value="5-methylthioadenosine/S-adenosylhomocysteine deaminase"/>
    <property type="match status" value="1"/>
</dbReference>
<evidence type="ECO:0000256" key="3">
    <source>
        <dbReference type="ARBA" id="ARBA00022833"/>
    </source>
</evidence>
<dbReference type="KEGG" id="kau:B6264_01130"/>
<reference evidence="5" key="5">
    <citation type="submission" date="2020-09" db="EMBL/GenBank/DDBJ databases">
        <authorList>
            <person name="Sun Q."/>
            <person name="Ohkuma M."/>
        </authorList>
    </citation>
    <scope>NUCLEOTIDE SEQUENCE</scope>
    <source>
        <strain evidence="5">JCM 4434</strain>
    </source>
</reference>
<reference evidence="7" key="4">
    <citation type="submission" date="2016-08" db="EMBL/GenBank/DDBJ databases">
        <title>Sequencing, assembly and comparative genomics of S. aureofaciens ATCC 10762.</title>
        <authorList>
            <person name="Gradnigo J.S."/>
            <person name="Johnson N."/>
            <person name="Somerville G.A."/>
        </authorList>
    </citation>
    <scope>NUCLEOTIDE SEQUENCE [LARGE SCALE GENOMIC DNA]</scope>
    <source>
        <strain evidence="7">ATCC 10762 / DSM 40127 / CCM 3239 / JCM 4008 / LMG 5968 / NBRC 12843 / NCIMB 8234 / A-377</strain>
    </source>
</reference>
<evidence type="ECO:0000259" key="4">
    <source>
        <dbReference type="Pfam" id="PF01979"/>
    </source>
</evidence>
<dbReference type="GO" id="GO:0019239">
    <property type="term" value="F:deaminase activity"/>
    <property type="evidence" value="ECO:0007669"/>
    <property type="project" value="UniProtKB-ARBA"/>
</dbReference>
<accession>A0A8H9HLI6</accession>
<dbReference type="InterPro" id="IPR032466">
    <property type="entry name" value="Metal_Hydrolase"/>
</dbReference>
<protein>
    <submittedName>
        <fullName evidence="6">8-oxoguanine deaminase</fullName>
    </submittedName>
</protein>
<dbReference type="EMBL" id="JPRF03000013">
    <property type="protein sequence ID" value="OEV38674.1"/>
    <property type="molecule type" value="Genomic_DNA"/>
</dbReference>
<dbReference type="Proteomes" id="UP000610124">
    <property type="component" value="Unassembled WGS sequence"/>
</dbReference>
<dbReference type="PANTHER" id="PTHR43794:SF11">
    <property type="entry name" value="AMIDOHYDROLASE-RELATED DOMAIN-CONTAINING PROTEIN"/>
    <property type="match status" value="1"/>
</dbReference>
<dbReference type="GO" id="GO:0016814">
    <property type="term" value="F:hydrolase activity, acting on carbon-nitrogen (but not peptide) bonds, in cyclic amidines"/>
    <property type="evidence" value="ECO:0007669"/>
    <property type="project" value="UniProtKB-ARBA"/>
</dbReference>
<dbReference type="PANTHER" id="PTHR43794">
    <property type="entry name" value="AMINOHYDROLASE SSNA-RELATED"/>
    <property type="match status" value="1"/>
</dbReference>
<keyword evidence="3" id="KW-0862">Zinc</keyword>
<dbReference type="GeneID" id="97485893"/>
<reference evidence="5" key="1">
    <citation type="journal article" date="2014" name="Int. J. Syst. Evol. Microbiol.">
        <title>Complete genome sequence of Corynebacterium casei LMG S-19264T (=DSM 44701T), isolated from a smear-ripened cheese.</title>
        <authorList>
            <consortium name="US DOE Joint Genome Institute (JGI-PGF)"/>
            <person name="Walter F."/>
            <person name="Albersmeier A."/>
            <person name="Kalinowski J."/>
            <person name="Ruckert C."/>
        </authorList>
    </citation>
    <scope>NUCLEOTIDE SEQUENCE</scope>
    <source>
        <strain evidence="5">JCM 4434</strain>
    </source>
</reference>
<evidence type="ECO:0000256" key="2">
    <source>
        <dbReference type="ARBA" id="ARBA00022801"/>
    </source>
</evidence>
<keyword evidence="1" id="KW-0479">Metal-binding</keyword>
<evidence type="ECO:0000256" key="1">
    <source>
        <dbReference type="ARBA" id="ARBA00022723"/>
    </source>
</evidence>
<dbReference type="InterPro" id="IPR050287">
    <property type="entry name" value="MTA/SAH_deaminase"/>
</dbReference>
<reference evidence="6" key="3">
    <citation type="submission" date="2016-08" db="EMBL/GenBank/DDBJ databases">
        <title>Sequencing, Assembly and Comparative Genomics of S. aureofaciens ATCC 10762.</title>
        <authorList>
            <person name="Gradnigo J.S."/>
            <person name="Johnson N."/>
            <person name="Somerville G.A."/>
        </authorList>
    </citation>
    <scope>NUCLEOTIDE SEQUENCE [LARGE SCALE GENOMIC DNA]</scope>
    <source>
        <strain evidence="6">ATCC 10762</strain>
    </source>
</reference>
<dbReference type="NCBIfam" id="NF006055">
    <property type="entry name" value="PRK08203.1"/>
    <property type="match status" value="1"/>
</dbReference>